<feature type="region of interest" description="Disordered" evidence="1">
    <location>
        <begin position="1"/>
        <end position="28"/>
    </location>
</feature>
<protein>
    <submittedName>
        <fullName evidence="2">Uncharacterized protein</fullName>
    </submittedName>
</protein>
<sequence length="95" mass="10682">MEQRAMIRFGRSARPGAVEKAQTARYQPRSRSLRVLDHERDKDAAPEHTFRTLQPRTGGEEVAAPIPLSREPTLPRSPTRAAQPTLPVVSAIRWT</sequence>
<proteinExistence type="predicted"/>
<feature type="region of interest" description="Disordered" evidence="1">
    <location>
        <begin position="55"/>
        <end position="86"/>
    </location>
</feature>
<accession>A0ABP7GQI0</accession>
<evidence type="ECO:0000256" key="1">
    <source>
        <dbReference type="SAM" id="MobiDB-lite"/>
    </source>
</evidence>
<evidence type="ECO:0000313" key="2">
    <source>
        <dbReference type="EMBL" id="GAA3770511.1"/>
    </source>
</evidence>
<reference evidence="3" key="1">
    <citation type="journal article" date="2019" name="Int. J. Syst. Evol. Microbiol.">
        <title>The Global Catalogue of Microorganisms (GCM) 10K type strain sequencing project: providing services to taxonomists for standard genome sequencing and annotation.</title>
        <authorList>
            <consortium name="The Broad Institute Genomics Platform"/>
            <consortium name="The Broad Institute Genome Sequencing Center for Infectious Disease"/>
            <person name="Wu L."/>
            <person name="Ma J."/>
        </authorList>
    </citation>
    <scope>NUCLEOTIDE SEQUENCE [LARGE SCALE GENOMIC DNA]</scope>
    <source>
        <strain evidence="3">JCM 16950</strain>
    </source>
</reference>
<dbReference type="EMBL" id="BAABAF010000008">
    <property type="protein sequence ID" value="GAA3770511.1"/>
    <property type="molecule type" value="Genomic_DNA"/>
</dbReference>
<keyword evidence="3" id="KW-1185">Reference proteome</keyword>
<gene>
    <name evidence="2" type="ORF">GCM10022240_23460</name>
</gene>
<dbReference type="Proteomes" id="UP001500540">
    <property type="component" value="Unassembled WGS sequence"/>
</dbReference>
<organism evidence="2 3">
    <name type="scientific">Microbacterium kribbense</name>
    <dbReference type="NCBI Taxonomy" id="433645"/>
    <lineage>
        <taxon>Bacteria</taxon>
        <taxon>Bacillati</taxon>
        <taxon>Actinomycetota</taxon>
        <taxon>Actinomycetes</taxon>
        <taxon>Micrococcales</taxon>
        <taxon>Microbacteriaceae</taxon>
        <taxon>Microbacterium</taxon>
    </lineage>
</organism>
<evidence type="ECO:0000313" key="3">
    <source>
        <dbReference type="Proteomes" id="UP001500540"/>
    </source>
</evidence>
<comment type="caution">
    <text evidence="2">The sequence shown here is derived from an EMBL/GenBank/DDBJ whole genome shotgun (WGS) entry which is preliminary data.</text>
</comment>
<name>A0ABP7GQI0_9MICO</name>